<dbReference type="Pfam" id="PF00188">
    <property type="entry name" value="CAP"/>
    <property type="match status" value="1"/>
</dbReference>
<organism evidence="3 4">
    <name type="scientific">Albidovulum sediminicola</name>
    <dbReference type="NCBI Taxonomy" id="2984331"/>
    <lineage>
        <taxon>Bacteria</taxon>
        <taxon>Pseudomonadati</taxon>
        <taxon>Pseudomonadota</taxon>
        <taxon>Alphaproteobacteria</taxon>
        <taxon>Rhodobacterales</taxon>
        <taxon>Paracoccaceae</taxon>
        <taxon>Albidovulum</taxon>
    </lineage>
</organism>
<reference evidence="3 4" key="1">
    <citation type="submission" date="2022-10" db="EMBL/GenBank/DDBJ databases">
        <title>Defluviimonas sp. nov., isolated from ocean surface water.</title>
        <authorList>
            <person name="He W."/>
            <person name="Wang L."/>
            <person name="Zhang D.-F."/>
        </authorList>
    </citation>
    <scope>NUCLEOTIDE SEQUENCE [LARGE SCALE GENOMIC DNA]</scope>
    <source>
        <strain evidence="3 4">WL0075</strain>
    </source>
</reference>
<dbReference type="EMBL" id="JAOWLA010000009">
    <property type="protein sequence ID" value="MCV2865240.1"/>
    <property type="molecule type" value="Genomic_DNA"/>
</dbReference>
<sequence>MRKFLTILTILAATSGAASAAQCEMPGATGAELQAVLSAINGHRKAAGRAPLGRDAMIDAAAQAHACDMAVKANLTHNGNGGPKRRMRKAGCKARMTGEAIAMGQGNAAEVVQTWMDSPPHRKILLLAQGKNAGLGVARAANGRLYWVFDVANGC</sequence>
<dbReference type="SUPFAM" id="SSF55797">
    <property type="entry name" value="PR-1-like"/>
    <property type="match status" value="1"/>
</dbReference>
<dbReference type="Gene3D" id="3.40.33.10">
    <property type="entry name" value="CAP"/>
    <property type="match status" value="1"/>
</dbReference>
<comment type="caution">
    <text evidence="3">The sequence shown here is derived from an EMBL/GenBank/DDBJ whole genome shotgun (WGS) entry which is preliminary data.</text>
</comment>
<dbReference type="RefSeq" id="WP_263721758.1">
    <property type="nucleotide sequence ID" value="NZ_JAOWLA010000009.1"/>
</dbReference>
<dbReference type="Proteomes" id="UP001652503">
    <property type="component" value="Unassembled WGS sequence"/>
</dbReference>
<feature type="chain" id="PRO_5046664888" evidence="1">
    <location>
        <begin position="21"/>
        <end position="155"/>
    </location>
</feature>
<dbReference type="PANTHER" id="PTHR31157">
    <property type="entry name" value="SCP DOMAIN-CONTAINING PROTEIN"/>
    <property type="match status" value="1"/>
</dbReference>
<protein>
    <submittedName>
        <fullName evidence="3">CAP domain-containing protein</fullName>
    </submittedName>
</protein>
<evidence type="ECO:0000313" key="4">
    <source>
        <dbReference type="Proteomes" id="UP001652503"/>
    </source>
</evidence>
<feature type="domain" description="SCP" evidence="2">
    <location>
        <begin position="37"/>
        <end position="150"/>
    </location>
</feature>
<proteinExistence type="predicted"/>
<feature type="signal peptide" evidence="1">
    <location>
        <begin position="1"/>
        <end position="20"/>
    </location>
</feature>
<dbReference type="InterPro" id="IPR035940">
    <property type="entry name" value="CAP_sf"/>
</dbReference>
<dbReference type="InterPro" id="IPR014044">
    <property type="entry name" value="CAP_dom"/>
</dbReference>
<evidence type="ECO:0000256" key="1">
    <source>
        <dbReference type="SAM" id="SignalP"/>
    </source>
</evidence>
<dbReference type="PANTHER" id="PTHR31157:SF1">
    <property type="entry name" value="SCP DOMAIN-CONTAINING PROTEIN"/>
    <property type="match status" value="1"/>
</dbReference>
<dbReference type="CDD" id="cd05379">
    <property type="entry name" value="CAP_bacterial"/>
    <property type="match status" value="1"/>
</dbReference>
<keyword evidence="1" id="KW-0732">Signal</keyword>
<accession>A0ABT2Z2J3</accession>
<evidence type="ECO:0000259" key="2">
    <source>
        <dbReference type="Pfam" id="PF00188"/>
    </source>
</evidence>
<evidence type="ECO:0000313" key="3">
    <source>
        <dbReference type="EMBL" id="MCV2865240.1"/>
    </source>
</evidence>
<name>A0ABT2Z2J3_9RHOB</name>
<keyword evidence="4" id="KW-1185">Reference proteome</keyword>
<gene>
    <name evidence="3" type="ORF">OE647_10935</name>
</gene>